<protein>
    <recommendedName>
        <fullName evidence="3">OmpH family outer membrane protein</fullName>
    </recommendedName>
</protein>
<dbReference type="Gene3D" id="3.30.910.20">
    <property type="entry name" value="Skp domain"/>
    <property type="match status" value="1"/>
</dbReference>
<sequence>MPGAASAQAIPGAVVAVVDLEKVQSQCTACQSAAATLRSQVTSLQNREKSLAAPLETEQKAIQTAIDALPQGKEPDAALQARIKAFQTKQQQGSQELARQQDQIRRNQAYIGQQIQAKLGPIYQQVMVKRGANVMVEMGATLATASAIDVTNDVLTALNAQLPSVQTTAPAAPAQQKPQGR</sequence>
<dbReference type="InterPro" id="IPR024930">
    <property type="entry name" value="Skp_dom_sf"/>
</dbReference>
<comment type="caution">
    <text evidence="1">The sequence shown here is derived from an EMBL/GenBank/DDBJ whole genome shotgun (WGS) entry which is preliminary data.</text>
</comment>
<dbReference type="Pfam" id="PF03938">
    <property type="entry name" value="OmpH"/>
    <property type="match status" value="1"/>
</dbReference>
<keyword evidence="2" id="KW-1185">Reference proteome</keyword>
<dbReference type="SMART" id="SM00935">
    <property type="entry name" value="OmpH"/>
    <property type="match status" value="1"/>
</dbReference>
<gene>
    <name evidence="1" type="ORF">GCM10022276_03650</name>
</gene>
<reference evidence="2" key="1">
    <citation type="journal article" date="2019" name="Int. J. Syst. Evol. Microbiol.">
        <title>The Global Catalogue of Microorganisms (GCM) 10K type strain sequencing project: providing services to taxonomists for standard genome sequencing and annotation.</title>
        <authorList>
            <consortium name="The Broad Institute Genomics Platform"/>
            <consortium name="The Broad Institute Genome Sequencing Center for Infectious Disease"/>
            <person name="Wu L."/>
            <person name="Ma J."/>
        </authorList>
    </citation>
    <scope>NUCLEOTIDE SEQUENCE [LARGE SCALE GENOMIC DNA]</scope>
    <source>
        <strain evidence="2">JCM 17543</strain>
    </source>
</reference>
<evidence type="ECO:0000313" key="1">
    <source>
        <dbReference type="EMBL" id="GAA3887842.1"/>
    </source>
</evidence>
<proteinExistence type="predicted"/>
<dbReference type="Proteomes" id="UP001500827">
    <property type="component" value="Unassembled WGS sequence"/>
</dbReference>
<evidence type="ECO:0000313" key="2">
    <source>
        <dbReference type="Proteomes" id="UP001500827"/>
    </source>
</evidence>
<name>A0ABP7KX07_9SPHN</name>
<dbReference type="EMBL" id="BAABBM010000001">
    <property type="protein sequence ID" value="GAA3887842.1"/>
    <property type="molecule type" value="Genomic_DNA"/>
</dbReference>
<organism evidence="1 2">
    <name type="scientific">Sphingomonas limnosediminicola</name>
    <dbReference type="NCBI Taxonomy" id="940133"/>
    <lineage>
        <taxon>Bacteria</taxon>
        <taxon>Pseudomonadati</taxon>
        <taxon>Pseudomonadota</taxon>
        <taxon>Alphaproteobacteria</taxon>
        <taxon>Sphingomonadales</taxon>
        <taxon>Sphingomonadaceae</taxon>
        <taxon>Sphingomonas</taxon>
    </lineage>
</organism>
<dbReference type="SUPFAM" id="SSF111384">
    <property type="entry name" value="OmpH-like"/>
    <property type="match status" value="1"/>
</dbReference>
<evidence type="ECO:0008006" key="3">
    <source>
        <dbReference type="Google" id="ProtNLM"/>
    </source>
</evidence>
<dbReference type="InterPro" id="IPR005632">
    <property type="entry name" value="Chaperone_Skp"/>
</dbReference>
<accession>A0ABP7KX07</accession>